<keyword evidence="7 12" id="KW-0472">Membrane</keyword>
<dbReference type="InterPro" id="IPR000742">
    <property type="entry name" value="EGF"/>
</dbReference>
<accession>A0A7J7ISM2</accession>
<dbReference type="PROSITE" id="PS00010">
    <property type="entry name" value="ASX_HYDROXYL"/>
    <property type="match status" value="2"/>
</dbReference>
<feature type="disulfide bond" evidence="10">
    <location>
        <begin position="1042"/>
        <end position="1052"/>
    </location>
</feature>
<evidence type="ECO:0000256" key="4">
    <source>
        <dbReference type="ARBA" id="ARBA00022729"/>
    </source>
</evidence>
<dbReference type="FunFam" id="2.10.25.10:FF:000240">
    <property type="entry name" value="Vitamin K-dependent protein S"/>
    <property type="match status" value="1"/>
</dbReference>
<feature type="domain" description="EGF-like" evidence="13">
    <location>
        <begin position="951"/>
        <end position="997"/>
    </location>
</feature>
<dbReference type="InterPro" id="IPR056619">
    <property type="entry name" value="C8-3_MUC4"/>
</dbReference>
<dbReference type="SUPFAM" id="SSF57184">
    <property type="entry name" value="Growth factor receptor domain"/>
    <property type="match status" value="2"/>
</dbReference>
<dbReference type="InterPro" id="IPR018097">
    <property type="entry name" value="EGF_Ca-bd_CS"/>
</dbReference>
<evidence type="ECO:0000256" key="2">
    <source>
        <dbReference type="ARBA" id="ARBA00022536"/>
    </source>
</evidence>
<comment type="subcellular location">
    <subcellularLocation>
        <location evidence="1">Membrane</location>
    </subcellularLocation>
</comment>
<dbReference type="Pfam" id="PF07645">
    <property type="entry name" value="EGF_CA"/>
    <property type="match status" value="2"/>
</dbReference>
<evidence type="ECO:0000256" key="1">
    <source>
        <dbReference type="ARBA" id="ARBA00004370"/>
    </source>
</evidence>
<proteinExistence type="predicted"/>
<keyword evidence="8 10" id="KW-1015">Disulfide bond</keyword>
<name>A0A7J7ISM2_BUGNE</name>
<keyword evidence="9" id="KW-0325">Glycoprotein</keyword>
<organism evidence="15 16">
    <name type="scientific">Bugula neritina</name>
    <name type="common">Brown bryozoan</name>
    <name type="synonym">Sertularia neritina</name>
    <dbReference type="NCBI Taxonomy" id="10212"/>
    <lineage>
        <taxon>Eukaryota</taxon>
        <taxon>Metazoa</taxon>
        <taxon>Spiralia</taxon>
        <taxon>Lophotrochozoa</taxon>
        <taxon>Bryozoa</taxon>
        <taxon>Gymnolaemata</taxon>
        <taxon>Cheilostomatida</taxon>
        <taxon>Flustrina</taxon>
        <taxon>Buguloidea</taxon>
        <taxon>Bugulidae</taxon>
        <taxon>Bugula</taxon>
    </lineage>
</organism>
<dbReference type="Pfam" id="PF23263">
    <property type="entry name" value="C8-3_MUC4"/>
    <property type="match status" value="1"/>
</dbReference>
<dbReference type="GO" id="GO:0005509">
    <property type="term" value="F:calcium ion binding"/>
    <property type="evidence" value="ECO:0007669"/>
    <property type="project" value="InterPro"/>
</dbReference>
<evidence type="ECO:0000256" key="11">
    <source>
        <dbReference type="SAM" id="MobiDB-lite"/>
    </source>
</evidence>
<evidence type="ECO:0000313" key="15">
    <source>
        <dbReference type="EMBL" id="KAF6016567.1"/>
    </source>
</evidence>
<gene>
    <name evidence="15" type="ORF">EB796_025127</name>
</gene>
<keyword evidence="5" id="KW-0677">Repeat</keyword>
<dbReference type="FunFam" id="2.10.25.10:FF:000005">
    <property type="entry name" value="Fibrillin 2"/>
    <property type="match status" value="1"/>
</dbReference>
<keyword evidence="4" id="KW-0732">Signal</keyword>
<feature type="domain" description="EGF-like" evidence="13">
    <location>
        <begin position="998"/>
        <end position="1037"/>
    </location>
</feature>
<dbReference type="Pfam" id="PF12662">
    <property type="entry name" value="cEGF"/>
    <property type="match status" value="1"/>
</dbReference>
<dbReference type="InterPro" id="IPR001846">
    <property type="entry name" value="VWF_type-D"/>
</dbReference>
<dbReference type="PROSITE" id="PS50026">
    <property type="entry name" value="EGF_3"/>
    <property type="match status" value="3"/>
</dbReference>
<dbReference type="PANTHER" id="PTHR24039:SF58">
    <property type="entry name" value="EGF-LIKE DOMAIN-CONTAINING PROTEIN"/>
    <property type="match status" value="1"/>
</dbReference>
<keyword evidence="16" id="KW-1185">Reference proteome</keyword>
<dbReference type="Pfam" id="PF00094">
    <property type="entry name" value="VWD"/>
    <property type="match status" value="1"/>
</dbReference>
<dbReference type="GO" id="GO:0016020">
    <property type="term" value="C:membrane"/>
    <property type="evidence" value="ECO:0007669"/>
    <property type="project" value="UniProtKB-SubCell"/>
</dbReference>
<dbReference type="PROSITE" id="PS51233">
    <property type="entry name" value="VWFD"/>
    <property type="match status" value="1"/>
</dbReference>
<keyword evidence="3 12" id="KW-0812">Transmembrane</keyword>
<feature type="domain" description="EGF-like" evidence="13">
    <location>
        <begin position="1038"/>
        <end position="1073"/>
    </location>
</feature>
<dbReference type="SMART" id="SM00216">
    <property type="entry name" value="VWD"/>
    <property type="match status" value="1"/>
</dbReference>
<evidence type="ECO:0000256" key="3">
    <source>
        <dbReference type="ARBA" id="ARBA00022692"/>
    </source>
</evidence>
<evidence type="ECO:0000256" key="8">
    <source>
        <dbReference type="ARBA" id="ARBA00023157"/>
    </source>
</evidence>
<dbReference type="PROSITE" id="PS01186">
    <property type="entry name" value="EGF_2"/>
    <property type="match status" value="4"/>
</dbReference>
<dbReference type="InterPro" id="IPR049883">
    <property type="entry name" value="NOTCH1_EGF-like"/>
</dbReference>
<feature type="region of interest" description="Disordered" evidence="11">
    <location>
        <begin position="184"/>
        <end position="206"/>
    </location>
</feature>
<dbReference type="PROSITE" id="PS01187">
    <property type="entry name" value="EGF_CA"/>
    <property type="match status" value="2"/>
</dbReference>
<comment type="caution">
    <text evidence="15">The sequence shown here is derived from an EMBL/GenBank/DDBJ whole genome shotgun (WGS) entry which is preliminary data.</text>
</comment>
<sequence>MFFIWIVNKQECSSTTSSVTSASTINHNTHSAAMFTTSASVSTYNTPTTTIPPPPTTTYNILTATTPPSPTTTYTSSPTTTYNILTATTPSSPTTTYTSSPTTTYNILTATTPSSPTTTYNILTATTSPPPTTTYNILTATTSSSSTTTYNTPTTTAYPANTTAYSAPSTATMSPTLSTTYITSTNPTPTPLTTTHTTPISTYDNHTTTTPTTTTYNSHINSTTLTPITATTTTYANSTILMPNDNSTTTNFTSTLDFNTTDSMEQNSFSTTPTTTTSVLTEATATRPGCEDGKLTNASMEISTNNLTITSLTNRSGGAKEREPDSWSEPTAWSSSRLYSWGTEHGDTDLMNEPEDWRKYYLCTRLSLNGKAGALFFDQRHYQIHICKNGVISFNIDWMQSYPWKFGTSWWYYSSSFFSPLWGRSDEASMSLLADEWPEARTRVYYGVYERNVAMSNETRSVLDRAQLDVEQSGVTQLTTSAAQSNSVYLYGVAVGGFQSELANGSIICKNLHQSGSLGFINIDDQPGNMNGPWFGDPHIVTSDGFSYTFNGLGEYLFTRIGNNDTIIQARTERVKLEDGSLGQATYFSAVCIAVSGLPRVQIQINKSPLGAGIANTTQLIIDGTVVDISVIDKDSNGTQTIEGVDSNIMFERDNVSLTVLFYSGLALTASPENKMLTLTLSLPASFKGSTVGLTGVFDGDQENDLTYLNGTGHISINSTEMEVFDWASTFAVAEDDSIMYYTEDGTDWSTYNNNSFIPVFTDNIGNWVWPSEEVKAEAYNTCGDDHVCLYDVFVTGDVEVGKSSKKTAEDSIAANEALQNFPPGIYDADNYVMIMPTGEFHYMIHVNDTNGDSYTVTVNVDSSTIVVNDGQVNISGVIGDLDSFSNFTVFAIDDKNATLSKTPLTMICKCINNGTCSPLSDDEILSVETDSVVLDCICLTGYTGNTCDTDLDACSLVASPCYPSVLCVDSPPPADHTGYTCGDCPPGYTGDGKTCIDVDECEDESSCGHICINSPGSYACVCSSGYELNEDGAACDDIDECERSNPCHKICTNTDGSYTCSCPENMVFSDDLISSSNPCAKPNNCDTDNGLCNGINGVEVCSCVKGYTLNGDGKTCDEIDECALGTDACSQICTNTDGAYNCSCASGYTLDANGFSCSDINECVTEAYSCGESFDCSNTAGGYECVCAASFVEVNGVCLGFTITNVIAPSVSPITTIQSTGEQVTGAPTNKTSLYISVGITVGVLTIAAVATVITCIILRTK</sequence>
<dbReference type="InterPro" id="IPR009030">
    <property type="entry name" value="Growth_fac_rcpt_cys_sf"/>
</dbReference>
<dbReference type="InterPro" id="IPR001881">
    <property type="entry name" value="EGF-like_Ca-bd_dom"/>
</dbReference>
<evidence type="ECO:0000256" key="10">
    <source>
        <dbReference type="PROSITE-ProRule" id="PRU00076"/>
    </source>
</evidence>
<dbReference type="InterPro" id="IPR000152">
    <property type="entry name" value="EGF-type_Asp/Asn_hydroxyl_site"/>
</dbReference>
<evidence type="ECO:0000313" key="16">
    <source>
        <dbReference type="Proteomes" id="UP000593567"/>
    </source>
</evidence>
<keyword evidence="2 10" id="KW-0245">EGF-like domain</keyword>
<dbReference type="SMART" id="SM00181">
    <property type="entry name" value="EGF"/>
    <property type="match status" value="7"/>
</dbReference>
<comment type="caution">
    <text evidence="10">Lacks conserved residue(s) required for the propagation of feature annotation.</text>
</comment>
<dbReference type="PROSITE" id="PS00022">
    <property type="entry name" value="EGF_1"/>
    <property type="match status" value="1"/>
</dbReference>
<dbReference type="AlphaFoldDB" id="A0A7J7ISM2"/>
<feature type="transmembrane region" description="Helical" evidence="12">
    <location>
        <begin position="1235"/>
        <end position="1260"/>
    </location>
</feature>
<evidence type="ECO:0000256" key="6">
    <source>
        <dbReference type="ARBA" id="ARBA00022989"/>
    </source>
</evidence>
<protein>
    <submittedName>
        <fullName evidence="15">Uncharacterized protein</fullName>
    </submittedName>
</protein>
<dbReference type="PANTHER" id="PTHR24039">
    <property type="entry name" value="FIBRILLIN-RELATED"/>
    <property type="match status" value="1"/>
</dbReference>
<dbReference type="Gene3D" id="2.10.25.10">
    <property type="entry name" value="Laminin"/>
    <property type="match status" value="7"/>
</dbReference>
<keyword evidence="6 12" id="KW-1133">Transmembrane helix</keyword>
<dbReference type="SMART" id="SM00179">
    <property type="entry name" value="EGF_CA"/>
    <property type="match status" value="5"/>
</dbReference>
<evidence type="ECO:0000256" key="9">
    <source>
        <dbReference type="ARBA" id="ARBA00023180"/>
    </source>
</evidence>
<evidence type="ECO:0000256" key="12">
    <source>
        <dbReference type="SAM" id="Phobius"/>
    </source>
</evidence>
<feature type="domain" description="VWFD" evidence="14">
    <location>
        <begin position="530"/>
        <end position="739"/>
    </location>
</feature>
<dbReference type="OrthoDB" id="5966313at2759"/>
<dbReference type="Proteomes" id="UP000593567">
    <property type="component" value="Unassembled WGS sequence"/>
</dbReference>
<evidence type="ECO:0000259" key="13">
    <source>
        <dbReference type="PROSITE" id="PS50026"/>
    </source>
</evidence>
<evidence type="ECO:0000256" key="5">
    <source>
        <dbReference type="ARBA" id="ARBA00022737"/>
    </source>
</evidence>
<evidence type="ECO:0000256" key="7">
    <source>
        <dbReference type="ARBA" id="ARBA00023136"/>
    </source>
</evidence>
<feature type="disulfide bond" evidence="10">
    <location>
        <begin position="1002"/>
        <end position="1012"/>
    </location>
</feature>
<evidence type="ECO:0000259" key="14">
    <source>
        <dbReference type="PROSITE" id="PS51233"/>
    </source>
</evidence>
<dbReference type="CDD" id="cd00054">
    <property type="entry name" value="EGF_CA"/>
    <property type="match status" value="2"/>
</dbReference>
<dbReference type="InterPro" id="IPR026823">
    <property type="entry name" value="cEGF"/>
</dbReference>
<reference evidence="15" key="1">
    <citation type="submission" date="2020-06" db="EMBL/GenBank/DDBJ databases">
        <title>Draft genome of Bugula neritina, a colonial animal packing powerful symbionts and potential medicines.</title>
        <authorList>
            <person name="Rayko M."/>
        </authorList>
    </citation>
    <scope>NUCLEOTIDE SEQUENCE [LARGE SCALE GENOMIC DNA]</scope>
    <source>
        <strain evidence="15">Kwan_BN1</strain>
    </source>
</reference>
<dbReference type="EMBL" id="VXIV02003511">
    <property type="protein sequence ID" value="KAF6016567.1"/>
    <property type="molecule type" value="Genomic_DNA"/>
</dbReference>